<gene>
    <name evidence="8" type="ORF">LHA35_12540</name>
</gene>
<dbReference type="PANTHER" id="PTHR37422">
    <property type="entry name" value="TEICHURONIC ACID BIOSYNTHESIS PROTEIN TUAE"/>
    <property type="match status" value="1"/>
</dbReference>
<keyword evidence="9" id="KW-1185">Reference proteome</keyword>
<keyword evidence="8" id="KW-0436">Ligase</keyword>
<reference evidence="8" key="1">
    <citation type="submission" date="2021-10" db="EMBL/GenBank/DDBJ databases">
        <title>Roseicella aerolatum sp. nov., isolated from aerosols of e-waste dismantling site.</title>
        <authorList>
            <person name="Qin T."/>
        </authorList>
    </citation>
    <scope>NUCLEOTIDE SEQUENCE</scope>
    <source>
        <strain evidence="8">GB24</strain>
    </source>
</reference>
<feature type="transmembrane region" description="Helical" evidence="6">
    <location>
        <begin position="274"/>
        <end position="294"/>
    </location>
</feature>
<feature type="transmembrane region" description="Helical" evidence="6">
    <location>
        <begin position="411"/>
        <end position="430"/>
    </location>
</feature>
<evidence type="ECO:0000256" key="5">
    <source>
        <dbReference type="SAM" id="MobiDB-lite"/>
    </source>
</evidence>
<comment type="caution">
    <text evidence="8">The sequence shown here is derived from an EMBL/GenBank/DDBJ whole genome shotgun (WGS) entry which is preliminary data.</text>
</comment>
<evidence type="ECO:0000256" key="1">
    <source>
        <dbReference type="ARBA" id="ARBA00004141"/>
    </source>
</evidence>
<evidence type="ECO:0000259" key="7">
    <source>
        <dbReference type="Pfam" id="PF04932"/>
    </source>
</evidence>
<feature type="transmembrane region" description="Helical" evidence="6">
    <location>
        <begin position="111"/>
        <end position="131"/>
    </location>
</feature>
<evidence type="ECO:0000313" key="8">
    <source>
        <dbReference type="EMBL" id="MCB4822564.1"/>
    </source>
</evidence>
<dbReference type="InterPro" id="IPR007016">
    <property type="entry name" value="O-antigen_ligase-rel_domated"/>
</dbReference>
<dbReference type="PANTHER" id="PTHR37422:SF23">
    <property type="entry name" value="TEICHURONIC ACID BIOSYNTHESIS PROTEIN TUAE"/>
    <property type="match status" value="1"/>
</dbReference>
<feature type="transmembrane region" description="Helical" evidence="6">
    <location>
        <begin position="161"/>
        <end position="186"/>
    </location>
</feature>
<dbReference type="GO" id="GO:0016020">
    <property type="term" value="C:membrane"/>
    <property type="evidence" value="ECO:0007669"/>
    <property type="project" value="UniProtKB-SubCell"/>
</dbReference>
<feature type="compositionally biased region" description="Basic and acidic residues" evidence="5">
    <location>
        <begin position="437"/>
        <end position="448"/>
    </location>
</feature>
<sequence length="464" mass="49416">MNIALSPTTQRVIALLGAAFLLIGAVVIPYRMLQIVPVMVLGLAALAFYQFPRALAVVLVLSCGLGLDIQMEAVAGIGGSLGAAMVKLIPFALAAVLVLRYGLSREVNWPFLTFVAIAGFSLAILPIGRIASNTDMVRSFIGSSAPFVLGFAVAPRKVWTLLIRGAAVVPIISVLASLPVAAIGLWPSFDAGGRFQGMHTPPFLAGFCVTAIFAASLEYLRGFRLVWLVVAGIDLAILMLTQARAPLIAVGLYVGIVFLFSGREILPLKRKVDLVMGGLLPGVLVLGPALYFALDRITGMAGNMSGRDIIWPYFLNAIQARPLFGFGLGAGKLIVDPEDPTIRLLGSNAAHNEYLRLAVDAGIIGCAAIFLSIILWIWTGSNKAPPKDRLVLRAALLAALLHSGFDNTLIASTALMQFSFFAAAMARGRADWREMAPRRAGKNRREAWPEEGAMSAALARQARG</sequence>
<evidence type="ECO:0000256" key="4">
    <source>
        <dbReference type="ARBA" id="ARBA00023136"/>
    </source>
</evidence>
<feature type="transmembrane region" description="Helical" evidence="6">
    <location>
        <begin position="40"/>
        <end position="67"/>
    </location>
</feature>
<feature type="transmembrane region" description="Helical" evidence="6">
    <location>
        <begin position="12"/>
        <end position="33"/>
    </location>
</feature>
<accession>A0A9X1L8I8</accession>
<dbReference type="Pfam" id="PF04932">
    <property type="entry name" value="Wzy_C"/>
    <property type="match status" value="1"/>
</dbReference>
<name>A0A9X1L8I8_9PROT</name>
<feature type="transmembrane region" description="Helical" evidence="6">
    <location>
        <begin position="198"/>
        <end position="215"/>
    </location>
</feature>
<evidence type="ECO:0000313" key="9">
    <source>
        <dbReference type="Proteomes" id="UP001139311"/>
    </source>
</evidence>
<evidence type="ECO:0000256" key="6">
    <source>
        <dbReference type="SAM" id="Phobius"/>
    </source>
</evidence>
<dbReference type="Proteomes" id="UP001139311">
    <property type="component" value="Unassembled WGS sequence"/>
</dbReference>
<proteinExistence type="predicted"/>
<dbReference type="AlphaFoldDB" id="A0A9X1L8I8"/>
<feature type="transmembrane region" description="Helical" evidence="6">
    <location>
        <begin position="73"/>
        <end position="99"/>
    </location>
</feature>
<dbReference type="EMBL" id="JAJAQI010000016">
    <property type="protein sequence ID" value="MCB4822564.1"/>
    <property type="molecule type" value="Genomic_DNA"/>
</dbReference>
<keyword evidence="4 6" id="KW-0472">Membrane</keyword>
<feature type="region of interest" description="Disordered" evidence="5">
    <location>
        <begin position="437"/>
        <end position="464"/>
    </location>
</feature>
<feature type="transmembrane region" description="Helical" evidence="6">
    <location>
        <begin position="245"/>
        <end position="262"/>
    </location>
</feature>
<dbReference type="GO" id="GO:0016874">
    <property type="term" value="F:ligase activity"/>
    <property type="evidence" value="ECO:0007669"/>
    <property type="project" value="UniProtKB-KW"/>
</dbReference>
<organism evidence="8 9">
    <name type="scientific">Roseicella aerolata</name>
    <dbReference type="NCBI Taxonomy" id="2883479"/>
    <lineage>
        <taxon>Bacteria</taxon>
        <taxon>Pseudomonadati</taxon>
        <taxon>Pseudomonadota</taxon>
        <taxon>Alphaproteobacteria</taxon>
        <taxon>Acetobacterales</taxon>
        <taxon>Roseomonadaceae</taxon>
        <taxon>Roseicella</taxon>
    </lineage>
</organism>
<dbReference type="InterPro" id="IPR051533">
    <property type="entry name" value="WaaL-like"/>
</dbReference>
<evidence type="ECO:0000256" key="3">
    <source>
        <dbReference type="ARBA" id="ARBA00022989"/>
    </source>
</evidence>
<dbReference type="RefSeq" id="WP_226608610.1">
    <property type="nucleotide sequence ID" value="NZ_JAJAQI010000016.1"/>
</dbReference>
<comment type="subcellular location">
    <subcellularLocation>
        <location evidence="1">Membrane</location>
        <topology evidence="1">Multi-pass membrane protein</topology>
    </subcellularLocation>
</comment>
<feature type="transmembrane region" description="Helical" evidence="6">
    <location>
        <begin position="354"/>
        <end position="378"/>
    </location>
</feature>
<keyword evidence="2 6" id="KW-0812">Transmembrane</keyword>
<protein>
    <submittedName>
        <fullName evidence="8">O-antigen ligase family protein</fullName>
    </submittedName>
</protein>
<keyword evidence="3 6" id="KW-1133">Transmembrane helix</keyword>
<evidence type="ECO:0000256" key="2">
    <source>
        <dbReference type="ARBA" id="ARBA00022692"/>
    </source>
</evidence>
<feature type="domain" description="O-antigen ligase-related" evidence="7">
    <location>
        <begin position="233"/>
        <end position="369"/>
    </location>
</feature>